<dbReference type="AlphaFoldDB" id="A0A1X2Z156"/>
<keyword evidence="1" id="KW-0472">Membrane</keyword>
<comment type="caution">
    <text evidence="2">The sequence shown here is derived from an EMBL/GenBank/DDBJ whole genome shotgun (WGS) entry which is preliminary data.</text>
</comment>
<feature type="transmembrane region" description="Helical" evidence="1">
    <location>
        <begin position="12"/>
        <end position="32"/>
    </location>
</feature>
<evidence type="ECO:0000256" key="1">
    <source>
        <dbReference type="SAM" id="Phobius"/>
    </source>
</evidence>
<reference evidence="2 3" key="1">
    <citation type="journal article" date="2016" name="Sci. Rep.">
        <title>Evaluation of genetic diversity among strains of the human gut commensal Bifidobacterium adolescentis.</title>
        <authorList>
            <person name="Duranti S."/>
            <person name="Milani C."/>
            <person name="Lugli G.A."/>
            <person name="Mancabelli L."/>
            <person name="Turroni F."/>
            <person name="Ferrario C."/>
            <person name="Mangifesta M."/>
            <person name="Viappiani A."/>
            <person name="Sanchez B."/>
            <person name="Margolles A."/>
            <person name="van Sinderen D."/>
            <person name="Ventura M."/>
        </authorList>
    </citation>
    <scope>NUCLEOTIDE SEQUENCE [LARGE SCALE GENOMIC DNA]</scope>
    <source>
        <strain evidence="2 3">487B</strain>
    </source>
</reference>
<keyword evidence="1" id="KW-1133">Transmembrane helix</keyword>
<protein>
    <submittedName>
        <fullName evidence="2">Uncharacterized protein</fullName>
    </submittedName>
</protein>
<keyword evidence="1" id="KW-0812">Transmembrane</keyword>
<organism evidence="2 3">
    <name type="scientific">Bifidobacterium adolescentis</name>
    <dbReference type="NCBI Taxonomy" id="1680"/>
    <lineage>
        <taxon>Bacteria</taxon>
        <taxon>Bacillati</taxon>
        <taxon>Actinomycetota</taxon>
        <taxon>Actinomycetes</taxon>
        <taxon>Bifidobacteriales</taxon>
        <taxon>Bifidobacteriaceae</taxon>
        <taxon>Bifidobacterium</taxon>
    </lineage>
</organism>
<evidence type="ECO:0000313" key="3">
    <source>
        <dbReference type="Proteomes" id="UP000193377"/>
    </source>
</evidence>
<evidence type="ECO:0000313" key="2">
    <source>
        <dbReference type="EMBL" id="OSG88126.1"/>
    </source>
</evidence>
<dbReference type="EMBL" id="LNKD01000001">
    <property type="protein sequence ID" value="OSG88126.1"/>
    <property type="molecule type" value="Genomic_DNA"/>
</dbReference>
<name>A0A1X2Z156_BIFAD</name>
<gene>
    <name evidence="2" type="ORF">B0487_1045</name>
</gene>
<dbReference type="Proteomes" id="UP000193377">
    <property type="component" value="Unassembled WGS sequence"/>
</dbReference>
<feature type="transmembrane region" description="Helical" evidence="1">
    <location>
        <begin position="38"/>
        <end position="66"/>
    </location>
</feature>
<accession>A0A1X2Z156</accession>
<proteinExistence type="predicted"/>
<sequence length="71" mass="7858">MRVNIDCTPILLVLSGMLALLKIMGQFPYSWIWVLAPIWIPLLALAGITIILIIAWIIGVIGVLILEKFGD</sequence>